<evidence type="ECO:0000313" key="2">
    <source>
        <dbReference type="Proteomes" id="UP000740926"/>
    </source>
</evidence>
<keyword evidence="2" id="KW-1185">Reference proteome</keyword>
<name>A0A9P6XRU0_9FUNG</name>
<proteinExistence type="predicted"/>
<comment type="caution">
    <text evidence="1">The sequence shown here is derived from an EMBL/GenBank/DDBJ whole genome shotgun (WGS) entry which is preliminary data.</text>
</comment>
<organism evidence="1 2">
    <name type="scientific">Rhizopus delemar</name>
    <dbReference type="NCBI Taxonomy" id="936053"/>
    <lineage>
        <taxon>Eukaryota</taxon>
        <taxon>Fungi</taxon>
        <taxon>Fungi incertae sedis</taxon>
        <taxon>Mucoromycota</taxon>
        <taxon>Mucoromycotina</taxon>
        <taxon>Mucoromycetes</taxon>
        <taxon>Mucorales</taxon>
        <taxon>Mucorineae</taxon>
        <taxon>Rhizopodaceae</taxon>
        <taxon>Rhizopus</taxon>
    </lineage>
</organism>
<dbReference type="AlphaFoldDB" id="A0A9P6XRU0"/>
<dbReference type="Proteomes" id="UP000740926">
    <property type="component" value="Unassembled WGS sequence"/>
</dbReference>
<protein>
    <submittedName>
        <fullName evidence="1">Uncharacterized protein</fullName>
    </submittedName>
</protein>
<dbReference type="EMBL" id="JAANIU010011418">
    <property type="protein sequence ID" value="KAG1531044.1"/>
    <property type="molecule type" value="Genomic_DNA"/>
</dbReference>
<reference evidence="1 2" key="1">
    <citation type="journal article" date="2020" name="Microb. Genom.">
        <title>Genetic diversity of clinical and environmental Mucorales isolates obtained from an investigation of mucormycosis cases among solid organ transplant recipients.</title>
        <authorList>
            <person name="Nguyen M.H."/>
            <person name="Kaul D."/>
            <person name="Muto C."/>
            <person name="Cheng S.J."/>
            <person name="Richter R.A."/>
            <person name="Bruno V.M."/>
            <person name="Liu G."/>
            <person name="Beyhan S."/>
            <person name="Sundermann A.J."/>
            <person name="Mounaud S."/>
            <person name="Pasculle A.W."/>
            <person name="Nierman W.C."/>
            <person name="Driscoll E."/>
            <person name="Cumbie R."/>
            <person name="Clancy C.J."/>
            <person name="Dupont C.L."/>
        </authorList>
    </citation>
    <scope>NUCLEOTIDE SEQUENCE [LARGE SCALE GENOMIC DNA]</scope>
    <source>
        <strain evidence="1 2">GL24</strain>
    </source>
</reference>
<gene>
    <name evidence="1" type="ORF">G6F50_016931</name>
</gene>
<evidence type="ECO:0000313" key="1">
    <source>
        <dbReference type="EMBL" id="KAG1531044.1"/>
    </source>
</evidence>
<sequence length="122" mass="13345">MHVALDRLVMLVEDAHPVAADLGRVTLFQENHLAGGRDHRRDIGGNEVLAFTQADQQRAAHARADEALRLGTADHGQCVGTGQFLHRVLQRQQQVIALLEVMMDQVCDDFGVGLGFEAPRPG</sequence>
<accession>A0A9P6XRU0</accession>